<reference evidence="4 5" key="1">
    <citation type="submission" date="2018-03" db="EMBL/GenBank/DDBJ databases">
        <title>Genomic Encyclopedia of Archaeal and Bacterial Type Strains, Phase II (KMG-II): from individual species to whole genera.</title>
        <authorList>
            <person name="Goeker M."/>
        </authorList>
    </citation>
    <scope>NUCLEOTIDE SEQUENCE [LARGE SCALE GENOMIC DNA]</scope>
    <source>
        <strain evidence="4 5">DSM 44720</strain>
    </source>
</reference>
<feature type="signal peptide" evidence="2">
    <location>
        <begin position="1"/>
        <end position="27"/>
    </location>
</feature>
<feature type="region of interest" description="Disordered" evidence="1">
    <location>
        <begin position="315"/>
        <end position="336"/>
    </location>
</feature>
<dbReference type="EMBL" id="PVTF01000009">
    <property type="protein sequence ID" value="PRY37792.1"/>
    <property type="molecule type" value="Genomic_DNA"/>
</dbReference>
<dbReference type="RefSeq" id="WP_106190687.1">
    <property type="nucleotide sequence ID" value="NZ_PVTF01000009.1"/>
</dbReference>
<dbReference type="InterPro" id="IPR001254">
    <property type="entry name" value="Trypsin_dom"/>
</dbReference>
<accession>A0A2T0SWK3</accession>
<dbReference type="OrthoDB" id="3206454at2"/>
<dbReference type="SUPFAM" id="SSF50494">
    <property type="entry name" value="Trypsin-like serine proteases"/>
    <property type="match status" value="1"/>
</dbReference>
<dbReference type="GO" id="GO:0004252">
    <property type="term" value="F:serine-type endopeptidase activity"/>
    <property type="evidence" value="ECO:0007669"/>
    <property type="project" value="InterPro"/>
</dbReference>
<dbReference type="Gene3D" id="2.40.10.10">
    <property type="entry name" value="Trypsin-like serine proteases"/>
    <property type="match status" value="2"/>
</dbReference>
<name>A0A2T0SWK3_9PSEU</name>
<dbReference type="InterPro" id="IPR043504">
    <property type="entry name" value="Peptidase_S1_PA_chymotrypsin"/>
</dbReference>
<dbReference type="InterPro" id="IPR033116">
    <property type="entry name" value="TRYPSIN_SER"/>
</dbReference>
<proteinExistence type="predicted"/>
<evidence type="ECO:0000256" key="2">
    <source>
        <dbReference type="SAM" id="SignalP"/>
    </source>
</evidence>
<dbReference type="PROSITE" id="PS00134">
    <property type="entry name" value="TRYPSIN_HIS"/>
    <property type="match status" value="1"/>
</dbReference>
<comment type="caution">
    <text evidence="4">The sequence shown here is derived from an EMBL/GenBank/DDBJ whole genome shotgun (WGS) entry which is preliminary data.</text>
</comment>
<feature type="domain" description="Peptidase S1" evidence="3">
    <location>
        <begin position="208"/>
        <end position="348"/>
    </location>
</feature>
<feature type="chain" id="PRO_5015641731" description="Peptidase S1 domain-containing protein" evidence="2">
    <location>
        <begin position="28"/>
        <end position="374"/>
    </location>
</feature>
<evidence type="ECO:0000256" key="1">
    <source>
        <dbReference type="SAM" id="MobiDB-lite"/>
    </source>
</evidence>
<evidence type="ECO:0000259" key="3">
    <source>
        <dbReference type="Pfam" id="PF00089"/>
    </source>
</evidence>
<keyword evidence="5" id="KW-1185">Reference proteome</keyword>
<dbReference type="Pfam" id="PF00089">
    <property type="entry name" value="Trypsin"/>
    <property type="match status" value="1"/>
</dbReference>
<gene>
    <name evidence="4" type="ORF">CLV43_10912</name>
</gene>
<keyword evidence="2" id="KW-0732">Signal</keyword>
<dbReference type="InterPro" id="IPR009003">
    <property type="entry name" value="Peptidase_S1_PA"/>
</dbReference>
<protein>
    <recommendedName>
        <fullName evidence="3">Peptidase S1 domain-containing protein</fullName>
    </recommendedName>
</protein>
<dbReference type="InterPro" id="IPR018114">
    <property type="entry name" value="TRYPSIN_HIS"/>
</dbReference>
<evidence type="ECO:0000313" key="4">
    <source>
        <dbReference type="EMBL" id="PRY37792.1"/>
    </source>
</evidence>
<evidence type="ECO:0000313" key="5">
    <source>
        <dbReference type="Proteomes" id="UP000239494"/>
    </source>
</evidence>
<dbReference type="PROSITE" id="PS00135">
    <property type="entry name" value="TRYPSIN_SER"/>
    <property type="match status" value="1"/>
</dbReference>
<dbReference type="Proteomes" id="UP000239494">
    <property type="component" value="Unassembled WGS sequence"/>
</dbReference>
<dbReference type="AlphaFoldDB" id="A0A2T0SWK3"/>
<sequence length="374" mass="38905">MNTAQKCWAALGTAVLATALVQSPVVAAQPAPDPVQAKMLAQQPLIKAADVIQAVVDRDGPAGFAGIVLEESNVELWWKGDVPAAVTDAVASASKVAPVHISQAAHSNAELREAAKTVEARRALGSPVHAVKIPADGSRLVLGVYPQSDARSFTAGLGVDVPVEVVNEEPLVPVSRQNDGPPWKGGATIVLNNSAACTSGFSVRNGDNARFLLTAAHCGNPGNRVTDPQGEFIGNVSAEQSDHDIMLIPTGNVVNQQYVGGGDSNSTEIVRGWGDVYTGEFLCQSGVTSARETGNPVCNIKVLFFYADREDLVEGEQQNGQPAARPGDSGGPVYGPSSAGGVIAKGTVTRTAGSRIGFQDFRTANRDFGVYIPL</sequence>
<organism evidence="4 5">
    <name type="scientific">Umezawaea tangerina</name>
    <dbReference type="NCBI Taxonomy" id="84725"/>
    <lineage>
        <taxon>Bacteria</taxon>
        <taxon>Bacillati</taxon>
        <taxon>Actinomycetota</taxon>
        <taxon>Actinomycetes</taxon>
        <taxon>Pseudonocardiales</taxon>
        <taxon>Pseudonocardiaceae</taxon>
        <taxon>Umezawaea</taxon>
    </lineage>
</organism>
<dbReference type="GO" id="GO:0006508">
    <property type="term" value="P:proteolysis"/>
    <property type="evidence" value="ECO:0007669"/>
    <property type="project" value="InterPro"/>
</dbReference>